<dbReference type="CDD" id="cd00063">
    <property type="entry name" value="FN3"/>
    <property type="match status" value="5"/>
</dbReference>
<dbReference type="Proteomes" id="UP000009309">
    <property type="component" value="Unassembled WGS sequence"/>
</dbReference>
<dbReference type="EC" id="3.2.1.4" evidence="8"/>
<keyword evidence="8" id="KW-0378">Hydrolase</keyword>
<dbReference type="SUPFAM" id="SSF49265">
    <property type="entry name" value="Fibronectin type III"/>
    <property type="match status" value="4"/>
</dbReference>
<reference evidence="8 9" key="1">
    <citation type="journal article" date="2012" name="J. Bacteriol.">
        <title>Genome Sequence of the Filamentous Bacterium Fibrisoma limi BUZ 3T.</title>
        <authorList>
            <person name="Filippini M."/>
            <person name="Qi W."/>
            <person name="Jaenicke S."/>
            <person name="Goesmann A."/>
            <person name="Smits T.H."/>
            <person name="Bagheri H.C."/>
        </authorList>
    </citation>
    <scope>NUCLEOTIDE SEQUENCE [LARGE SCALE GENOMIC DNA]</scope>
    <source>
        <strain evidence="9">BUZ 3T</strain>
    </source>
</reference>
<sequence length="1624" mass="176013">MKQYFLCTLVWLLTMYRSLAAPPSTTGAIRVDQFGYLQNARKVAVIVNPQVGSNANQPFNASAGANQYQVRRWTDDAVVFTGTIQAWKDGVTQASSGDKGWWFDFSQVNTPGSYYVFDVGNNVGSYRFEIGDNVYNEVLKAAVRTYFYQRINFAKQPPYTDLKWADGATHEGPGQDREARSRHAKTDPLTARDVSGGWMDAGDMNKYVTFAEEPVAILLESYRLNPSVFGDNFNIPESGNGIPDILDEVKWELDFMKRMQDATGTDGLLLKVGVDNYNETNPPSADTRPRYYLPECTSSTLSGAAMFAVGGAVFRTIPALSTYAQDLIARAERAFARARQTTQEFTVFQTDCDDGNIKSGDSDRRPDLQLQSAVVAAIYLFEATGKAEYKALVDRYYAQIQPIANEWWGPYSMHVHTALLRYAANPAATPSVASAIRSLKSQQNSVLSINDYNARTDLYRAHMADAQYHWGSNQVRGNAGVANMDFVDFNINAGSKALYREVAAEYLHWFHGVNAQGKVMLSNMYAYGAENSQNEIYHTWFADGTAWDNALTSPKGPAPGYLTGGPNNMDQYDGTQGYIRNEPLQKRYRDWNAGFPENSWIFTEVAIYNQAPYVALLSRLMTPTSDPTDTEPPTAPTNLVASDLSPYSVKLAWNGSVDNRAVTAYEIYQNGSKIAETPQTFINIETLSPNSSYVFTVKAIDFSANRSNSSNAVTVNTPAPSANDYVIYGDALKNTFANWSWNSTQDFANTNPVKLGEKSLKVNVTVAWGALSLRNNEVLNTANYPGGVQFWFYGTDKPVRVTMSQVDTGPTADFYRISAEPNTWTLVRIPWSEWGNPAQFQRISFADGSGGTQSFIIDDVRLVAGDVTPDTQAPTAPTSLTTSNVAATSLRLNWGASTDNIGVTAYEVLQGSTVINGNVTGTSFDVTGLTCNTSYNFTVRAKDAAGNVSPNSNTIYVMSAPCTDTQAPTVPTNLAGSNVSATGLTLTWTAATDDIGVSGYEVYQNGTLLNGTVSGTSLNVTGLTCNTAYTFTVLAKDGSGNKSAQSSPRSVTTSACADSEAPTVPTNLAANNVTATGLTLTWTASTDNVGVTAYEVYQNGTLLNSNVTGTSLAVSNLVCGTVYTFTVLAKDASGNKSAQSAAVSATTPACPPSGSDVVYDETLNAGWKEWSWSIDRNYASTNPVKVGQQALAVTYNDGWGGWSVIRDNHFITTPQTAVRFWIYATTNKTIGVSINTENETGQSPYVSFQPTANAWQEVVLTMAQLGNPARIKRLTIQSQAPGTNLIYLDNIRLEPSFSLSVSNVATTSLRLNWTAPSGNTSAYEVYQDGNLLNGNVTTTSLDVTGLTCGTAYTFAVKAKDAAGSGVANSVPTSATTTFCPGSSTVDMIYDEALNPGWQEWSWSLKSGYANTNPVKVGQKSASLSYTDGWGGWSLFRNTHLIPTPQTTIRFWIYATTNKTIAVTTNAENESGVSRTVSFQPTPNAWQEVIITMAQLGNPAKIKRMTVQSQASGANQIYVDNVRIETPNGSARLSASSELPIEGTMTLSPNPVTGPVTIQIVTDEAQDGTLTVLNSAGLPVHNQSIQTQIGRNEYTLELDRLAPGAYLVKWQTATKQLVKRLIVAN</sequence>
<dbReference type="InterPro" id="IPR036116">
    <property type="entry name" value="FN3_sf"/>
</dbReference>
<proteinExistence type="inferred from homology"/>
<comment type="caution">
    <text evidence="8">The sequence shown here is derived from an EMBL/GenBank/DDBJ whole genome shotgun (WGS) entry which is preliminary data.</text>
</comment>
<evidence type="ECO:0000259" key="7">
    <source>
        <dbReference type="PROSITE" id="PS50853"/>
    </source>
</evidence>
<feature type="domain" description="Fibronectin type-III" evidence="7">
    <location>
        <begin position="1295"/>
        <end position="1382"/>
    </location>
</feature>
<name>I2GPD9_9BACT</name>
<feature type="region of interest" description="Disordered" evidence="5">
    <location>
        <begin position="1038"/>
        <end position="1058"/>
    </location>
</feature>
<dbReference type="Gene3D" id="2.60.40.10">
    <property type="entry name" value="Immunoglobulins"/>
    <property type="match status" value="6"/>
</dbReference>
<feature type="domain" description="Fibronectin type-III" evidence="7">
    <location>
        <begin position="635"/>
        <end position="720"/>
    </location>
</feature>
<evidence type="ECO:0000313" key="8">
    <source>
        <dbReference type="EMBL" id="CCH55767.1"/>
    </source>
</evidence>
<dbReference type="eggNOG" id="COG3227">
    <property type="taxonomic scope" value="Bacteria"/>
</dbReference>
<keyword evidence="4" id="KW-0624">Polysaccharide degradation</keyword>
<dbReference type="SMART" id="SM00060">
    <property type="entry name" value="FN3"/>
    <property type="match status" value="5"/>
</dbReference>
<keyword evidence="2" id="KW-0677">Repeat</keyword>
<keyword evidence="6" id="KW-0732">Signal</keyword>
<dbReference type="PROSITE" id="PS50853">
    <property type="entry name" value="FN3"/>
    <property type="match status" value="5"/>
</dbReference>
<evidence type="ECO:0000256" key="3">
    <source>
        <dbReference type="ARBA" id="ARBA00023277"/>
    </source>
</evidence>
<dbReference type="GO" id="GO:0008810">
    <property type="term" value="F:cellulase activity"/>
    <property type="evidence" value="ECO:0007669"/>
    <property type="project" value="UniProtKB-EC"/>
</dbReference>
<dbReference type="SUPFAM" id="SSF49785">
    <property type="entry name" value="Galactose-binding domain-like"/>
    <property type="match status" value="2"/>
</dbReference>
<feature type="chain" id="PRO_5003659130" evidence="6">
    <location>
        <begin position="21"/>
        <end position="1624"/>
    </location>
</feature>
<feature type="domain" description="Fibronectin type-III" evidence="7">
    <location>
        <begin position="876"/>
        <end position="962"/>
    </location>
</feature>
<dbReference type="PANTHER" id="PTHR46708:SF2">
    <property type="entry name" value="FIBRONECTIN TYPE-III DOMAIN-CONTAINING PROTEIN"/>
    <property type="match status" value="1"/>
</dbReference>
<dbReference type="InterPro" id="IPR026444">
    <property type="entry name" value="Secre_tail"/>
</dbReference>
<dbReference type="SUPFAM" id="SSF81296">
    <property type="entry name" value="E set domains"/>
    <property type="match status" value="1"/>
</dbReference>
<dbReference type="InterPro" id="IPR001701">
    <property type="entry name" value="Glyco_hydro_9"/>
</dbReference>
<dbReference type="InterPro" id="IPR012341">
    <property type="entry name" value="6hp_glycosidase-like_sf"/>
</dbReference>
<dbReference type="Pfam" id="PF00759">
    <property type="entry name" value="Glyco_hydro_9"/>
    <property type="match status" value="1"/>
</dbReference>
<dbReference type="Pfam" id="PF02927">
    <property type="entry name" value="CelD_N"/>
    <property type="match status" value="1"/>
</dbReference>
<dbReference type="eggNOG" id="COG3534">
    <property type="taxonomic scope" value="Bacteria"/>
</dbReference>
<evidence type="ECO:0000256" key="1">
    <source>
        <dbReference type="ARBA" id="ARBA00007072"/>
    </source>
</evidence>
<accession>I2GPD9</accession>
<evidence type="ECO:0000256" key="4">
    <source>
        <dbReference type="ARBA" id="ARBA00023326"/>
    </source>
</evidence>
<dbReference type="EMBL" id="CAIT01000009">
    <property type="protein sequence ID" value="CCH55767.1"/>
    <property type="molecule type" value="Genomic_DNA"/>
</dbReference>
<protein>
    <submittedName>
        <fullName evidence="8">Chitin-binding protein</fullName>
        <ecNumber evidence="8">3.2.1.4</ecNumber>
    </submittedName>
</protein>
<dbReference type="InterPro" id="IPR008928">
    <property type="entry name" value="6-hairpin_glycosidase_sf"/>
</dbReference>
<dbReference type="NCBIfam" id="TIGR04183">
    <property type="entry name" value="Por_Secre_tail"/>
    <property type="match status" value="1"/>
</dbReference>
<feature type="compositionally biased region" description="Basic and acidic residues" evidence="5">
    <location>
        <begin position="173"/>
        <end position="186"/>
    </location>
</feature>
<dbReference type="InterPro" id="IPR008979">
    <property type="entry name" value="Galactose-bd-like_sf"/>
</dbReference>
<dbReference type="Pfam" id="PF18962">
    <property type="entry name" value="Por_Secre_tail"/>
    <property type="match status" value="1"/>
</dbReference>
<dbReference type="PANTHER" id="PTHR46708">
    <property type="entry name" value="TENASCIN"/>
    <property type="match status" value="1"/>
</dbReference>
<feature type="compositionally biased region" description="Polar residues" evidence="5">
    <location>
        <begin position="1040"/>
        <end position="1056"/>
    </location>
</feature>
<dbReference type="STRING" id="1185876.BN8_05053"/>
<comment type="similarity">
    <text evidence="1">Belongs to the glycosyl hydrolase 9 (cellulase E) family.</text>
</comment>
<dbReference type="Pfam" id="PF00041">
    <property type="entry name" value="fn3"/>
    <property type="match status" value="5"/>
</dbReference>
<dbReference type="CDD" id="cd02850">
    <property type="entry name" value="E_set_Cellulase_N"/>
    <property type="match status" value="1"/>
</dbReference>
<organism evidence="8 9">
    <name type="scientific">Fibrisoma limi BUZ 3</name>
    <dbReference type="NCBI Taxonomy" id="1185876"/>
    <lineage>
        <taxon>Bacteria</taxon>
        <taxon>Pseudomonadati</taxon>
        <taxon>Bacteroidota</taxon>
        <taxon>Cytophagia</taxon>
        <taxon>Cytophagales</taxon>
        <taxon>Spirosomataceae</taxon>
        <taxon>Fibrisoma</taxon>
    </lineage>
</organism>
<feature type="domain" description="Fibronectin type-III" evidence="7">
    <location>
        <begin position="970"/>
        <end position="1056"/>
    </location>
</feature>
<keyword evidence="8" id="KW-0326">Glycosidase</keyword>
<gene>
    <name evidence="8" type="ORF">BN8_05053</name>
</gene>
<dbReference type="InterPro" id="IPR004197">
    <property type="entry name" value="Cellulase_Ig-like"/>
</dbReference>
<keyword evidence="3" id="KW-0119">Carbohydrate metabolism</keyword>
<evidence type="ECO:0000313" key="9">
    <source>
        <dbReference type="Proteomes" id="UP000009309"/>
    </source>
</evidence>
<dbReference type="Gene3D" id="1.50.10.10">
    <property type="match status" value="1"/>
</dbReference>
<feature type="signal peptide" evidence="6">
    <location>
        <begin position="1"/>
        <end position="20"/>
    </location>
</feature>
<evidence type="ECO:0000256" key="5">
    <source>
        <dbReference type="SAM" id="MobiDB-lite"/>
    </source>
</evidence>
<dbReference type="eggNOG" id="COG4733">
    <property type="taxonomic scope" value="Bacteria"/>
</dbReference>
<dbReference type="OrthoDB" id="9808897at2"/>
<evidence type="ECO:0000256" key="2">
    <source>
        <dbReference type="ARBA" id="ARBA00022737"/>
    </source>
</evidence>
<dbReference type="Gene3D" id="2.60.120.430">
    <property type="entry name" value="Galactose-binding lectin"/>
    <property type="match status" value="3"/>
</dbReference>
<evidence type="ECO:0000256" key="6">
    <source>
        <dbReference type="SAM" id="SignalP"/>
    </source>
</evidence>
<dbReference type="GO" id="GO:0000272">
    <property type="term" value="P:polysaccharide catabolic process"/>
    <property type="evidence" value="ECO:0007669"/>
    <property type="project" value="UniProtKB-KW"/>
</dbReference>
<feature type="region of interest" description="Disordered" evidence="5">
    <location>
        <begin position="164"/>
        <end position="187"/>
    </location>
</feature>
<dbReference type="InterPro" id="IPR003961">
    <property type="entry name" value="FN3_dom"/>
</dbReference>
<dbReference type="RefSeq" id="WP_009284332.1">
    <property type="nucleotide sequence ID" value="NZ_CAIT01000009.1"/>
</dbReference>
<dbReference type="SUPFAM" id="SSF48208">
    <property type="entry name" value="Six-hairpin glycosidases"/>
    <property type="match status" value="1"/>
</dbReference>
<dbReference type="InterPro" id="IPR050991">
    <property type="entry name" value="ECM_Regulatory_Proteins"/>
</dbReference>
<feature type="domain" description="Fibronectin type-III" evidence="7">
    <location>
        <begin position="1064"/>
        <end position="1150"/>
    </location>
</feature>
<dbReference type="InterPro" id="IPR013783">
    <property type="entry name" value="Ig-like_fold"/>
</dbReference>
<dbReference type="eggNOG" id="COG3291">
    <property type="taxonomic scope" value="Bacteria"/>
</dbReference>
<dbReference type="InterPro" id="IPR014756">
    <property type="entry name" value="Ig_E-set"/>
</dbReference>
<keyword evidence="9" id="KW-1185">Reference proteome</keyword>